<comment type="caution">
    <text evidence="10">The sequence shown here is derived from an EMBL/GenBank/DDBJ whole genome shotgun (WGS) entry which is preliminary data.</text>
</comment>
<dbReference type="GO" id="GO:0140078">
    <property type="term" value="F:class I DNA-(apurinic or apyrimidinic site) endonuclease activity"/>
    <property type="evidence" value="ECO:0007669"/>
    <property type="project" value="UniProtKB-EC"/>
</dbReference>
<name>A0ABR2WIW2_9FUNG</name>
<dbReference type="InterPro" id="IPR013022">
    <property type="entry name" value="Xyl_isomerase-like_TIM-brl"/>
</dbReference>
<dbReference type="NCBIfam" id="TIGR00587">
    <property type="entry name" value="nfo"/>
    <property type="match status" value="1"/>
</dbReference>
<evidence type="ECO:0000256" key="4">
    <source>
        <dbReference type="ARBA" id="ARBA00022763"/>
    </source>
</evidence>
<evidence type="ECO:0000256" key="6">
    <source>
        <dbReference type="ARBA" id="ARBA00022833"/>
    </source>
</evidence>
<sequence length="401" mass="45225">MFSVRRSQRLSNKERIQIQLEESESQEEKTYSQKVTKRTTKSNVSRQNIKKARVKKTDLISESVEEEDKLSNNSAQPKQENKNLLLPPEKDKKVSHKTMPSIKSLESVTPLLLRNFTAKKLVGAHVSAAKGVYNSIYNAHQIGGQAFALFLKSQRKWNSPEYTEEQISTFHKALKNFTYSSNQILPHGSYLVNLGNPDGDKRDLSYKAFLDDLKRCEQLGLKLYNFHPGSTIGKCTSAESIHFIADGINKAHQETKSVVCVLENMAGSGNVIGSKFEELRSIIDLVKDKARVGVCLDTCHAFAAGYDLRTKETYKQVMDEFEKVVGFKYLRGLHLNDSKTELGSKKDRHELIGKGYIGLDAFKFIMNDVRLDGIPMVLETPFSGDAGYAQEIELLYSLVEK</sequence>
<dbReference type="PROSITE" id="PS00731">
    <property type="entry name" value="AP_NUCLEASE_F2_3"/>
    <property type="match status" value="1"/>
</dbReference>
<feature type="domain" description="Xylose isomerase-like TIM barrel" evidence="9">
    <location>
        <begin position="138"/>
        <end position="397"/>
    </location>
</feature>
<keyword evidence="6" id="KW-0862">Zinc</keyword>
<keyword evidence="5" id="KW-0378">Hydrolase</keyword>
<comment type="similarity">
    <text evidence="2">Belongs to the AP endonuclease 2 family.</text>
</comment>
<dbReference type="CDD" id="cd00019">
    <property type="entry name" value="AP2Ec"/>
    <property type="match status" value="1"/>
</dbReference>
<dbReference type="Pfam" id="PF01261">
    <property type="entry name" value="AP_endonuc_2"/>
    <property type="match status" value="1"/>
</dbReference>
<dbReference type="PROSITE" id="PS00730">
    <property type="entry name" value="AP_NUCLEASE_F2_2"/>
    <property type="match status" value="1"/>
</dbReference>
<evidence type="ECO:0000256" key="1">
    <source>
        <dbReference type="ARBA" id="ARBA00001947"/>
    </source>
</evidence>
<keyword evidence="7" id="KW-0234">DNA repair</keyword>
<evidence type="ECO:0000259" key="9">
    <source>
        <dbReference type="Pfam" id="PF01261"/>
    </source>
</evidence>
<evidence type="ECO:0000313" key="11">
    <source>
        <dbReference type="Proteomes" id="UP001479436"/>
    </source>
</evidence>
<comment type="cofactor">
    <cofactor evidence="1">
        <name>Zn(2+)</name>
        <dbReference type="ChEBI" id="CHEBI:29105"/>
    </cofactor>
</comment>
<evidence type="ECO:0000256" key="5">
    <source>
        <dbReference type="ARBA" id="ARBA00022801"/>
    </source>
</evidence>
<keyword evidence="10" id="KW-0456">Lyase</keyword>
<dbReference type="NCBIfam" id="NF002199">
    <property type="entry name" value="PRK01060.1-4"/>
    <property type="match status" value="1"/>
</dbReference>
<dbReference type="PANTHER" id="PTHR21445:SF0">
    <property type="entry name" value="APURINIC-APYRIMIDINIC ENDONUCLEASE"/>
    <property type="match status" value="1"/>
</dbReference>
<evidence type="ECO:0000256" key="7">
    <source>
        <dbReference type="ARBA" id="ARBA00023204"/>
    </source>
</evidence>
<accession>A0ABR2WIW2</accession>
<protein>
    <submittedName>
        <fullName evidence="10">DNA-(Apurinic or apyrimidinic site) lyase</fullName>
        <ecNumber evidence="10">4.2.99.18</ecNumber>
    </submittedName>
</protein>
<keyword evidence="11" id="KW-1185">Reference proteome</keyword>
<dbReference type="EC" id="4.2.99.18" evidence="10"/>
<reference evidence="10 11" key="1">
    <citation type="submission" date="2023-04" db="EMBL/GenBank/DDBJ databases">
        <title>Genome of Basidiobolus ranarum AG-B5.</title>
        <authorList>
            <person name="Stajich J.E."/>
            <person name="Carter-House D."/>
            <person name="Gryganskyi A."/>
        </authorList>
    </citation>
    <scope>NUCLEOTIDE SEQUENCE [LARGE SCALE GENOMIC DNA]</scope>
    <source>
        <strain evidence="10 11">AG-B5</strain>
    </source>
</reference>
<dbReference type="Proteomes" id="UP001479436">
    <property type="component" value="Unassembled WGS sequence"/>
</dbReference>
<dbReference type="Gene3D" id="3.20.20.150">
    <property type="entry name" value="Divalent-metal-dependent TIM barrel enzymes"/>
    <property type="match status" value="1"/>
</dbReference>
<dbReference type="PROSITE" id="PS51432">
    <property type="entry name" value="AP_NUCLEASE_F2_4"/>
    <property type="match status" value="1"/>
</dbReference>
<evidence type="ECO:0000256" key="2">
    <source>
        <dbReference type="ARBA" id="ARBA00005340"/>
    </source>
</evidence>
<organism evidence="10 11">
    <name type="scientific">Basidiobolus ranarum</name>
    <dbReference type="NCBI Taxonomy" id="34480"/>
    <lineage>
        <taxon>Eukaryota</taxon>
        <taxon>Fungi</taxon>
        <taxon>Fungi incertae sedis</taxon>
        <taxon>Zoopagomycota</taxon>
        <taxon>Entomophthoromycotina</taxon>
        <taxon>Basidiobolomycetes</taxon>
        <taxon>Basidiobolales</taxon>
        <taxon>Basidiobolaceae</taxon>
        <taxon>Basidiobolus</taxon>
    </lineage>
</organism>
<feature type="region of interest" description="Disordered" evidence="8">
    <location>
        <begin position="1"/>
        <end position="99"/>
    </location>
</feature>
<evidence type="ECO:0000256" key="8">
    <source>
        <dbReference type="SAM" id="MobiDB-lite"/>
    </source>
</evidence>
<evidence type="ECO:0000313" key="10">
    <source>
        <dbReference type="EMBL" id="KAK9761386.1"/>
    </source>
</evidence>
<dbReference type="InterPro" id="IPR036237">
    <property type="entry name" value="Xyl_isomerase-like_sf"/>
</dbReference>
<dbReference type="EMBL" id="JASJQH010001414">
    <property type="protein sequence ID" value="KAK9761386.1"/>
    <property type="molecule type" value="Genomic_DNA"/>
</dbReference>
<dbReference type="HAMAP" id="MF_00152">
    <property type="entry name" value="Nfo"/>
    <property type="match status" value="1"/>
</dbReference>
<dbReference type="InterPro" id="IPR001719">
    <property type="entry name" value="AP_endonuc_2"/>
</dbReference>
<keyword evidence="3" id="KW-0479">Metal-binding</keyword>
<evidence type="ECO:0000256" key="3">
    <source>
        <dbReference type="ARBA" id="ARBA00022723"/>
    </source>
</evidence>
<dbReference type="PANTHER" id="PTHR21445">
    <property type="entry name" value="ENDONUCLEASE IV ENDODEOXYRIBONUCLEASE IV"/>
    <property type="match status" value="1"/>
</dbReference>
<dbReference type="InterPro" id="IPR018246">
    <property type="entry name" value="AP_endonuc_F2_Zn_BS"/>
</dbReference>
<gene>
    <name evidence="10" type="primary">APN1</name>
    <name evidence="10" type="ORF">K7432_013756</name>
</gene>
<dbReference type="SUPFAM" id="SSF51658">
    <property type="entry name" value="Xylose isomerase-like"/>
    <property type="match status" value="1"/>
</dbReference>
<proteinExistence type="inferred from homology"/>
<dbReference type="SMART" id="SM00518">
    <property type="entry name" value="AP2Ec"/>
    <property type="match status" value="1"/>
</dbReference>
<keyword evidence="4" id="KW-0227">DNA damage</keyword>